<dbReference type="PANTHER" id="PTHR13605">
    <property type="entry name" value="ER MEMBRANE PROTEIN COMPLEX SUBUNIT 7"/>
    <property type="match status" value="1"/>
</dbReference>
<dbReference type="EMBL" id="JMSN01000036">
    <property type="protein sequence ID" value="KDN46303.1"/>
    <property type="molecule type" value="Genomic_DNA"/>
</dbReference>
<keyword evidence="5 7" id="KW-0472">Membrane</keyword>
<dbReference type="OrthoDB" id="27095at2759"/>
<feature type="signal peptide" evidence="8">
    <location>
        <begin position="1"/>
        <end position="26"/>
    </location>
</feature>
<evidence type="ECO:0000259" key="9">
    <source>
        <dbReference type="Pfam" id="PF09430"/>
    </source>
</evidence>
<evidence type="ECO:0000256" key="5">
    <source>
        <dbReference type="ARBA" id="ARBA00023136"/>
    </source>
</evidence>
<evidence type="ECO:0000256" key="4">
    <source>
        <dbReference type="ARBA" id="ARBA00022989"/>
    </source>
</evidence>
<protein>
    <recommendedName>
        <fullName evidence="9">ER membrane protein complex subunit 7 beta-sandwich domain-containing protein</fullName>
    </recommendedName>
</protein>
<dbReference type="STRING" id="1037660.A0A066W188"/>
<evidence type="ECO:0000256" key="6">
    <source>
        <dbReference type="SAM" id="MobiDB-lite"/>
    </source>
</evidence>
<keyword evidence="3 8" id="KW-0732">Signal</keyword>
<evidence type="ECO:0000256" key="1">
    <source>
        <dbReference type="ARBA" id="ARBA00004167"/>
    </source>
</evidence>
<dbReference type="Proteomes" id="UP000027361">
    <property type="component" value="Unassembled WGS sequence"/>
</dbReference>
<sequence>MRSPRLLPAVVSLMLLLLLTCIQARAAVVRGQIQPNEHLRELSSLGPHTKISLRRIPDAPTFVSDSSVSAEGESNGRNTTAAQGREVYQTFIRRDGSFVFPDVIPGAYVLKISSRWHAFRTYRVDVSALLGGEGHGQTAVPDFRNSARNSVKIRSHTPGTPLSSTLTHAVLPSPFIVQPLAAFEFFTEPEGFNIKALLGNPMMLIVIAGGVLVFLMPKLMANMDPESLAELNEQQAAMQAKMNALQSGDIGSLFKDEPRTAGSAGAAPTRSAPGGGGGKRRR</sequence>
<dbReference type="InterPro" id="IPR039163">
    <property type="entry name" value="EMC7"/>
</dbReference>
<dbReference type="RefSeq" id="XP_013243514.1">
    <property type="nucleotide sequence ID" value="XM_013388060.1"/>
</dbReference>
<gene>
    <name evidence="10" type="ORF">K437DRAFT_246632</name>
</gene>
<evidence type="ECO:0000256" key="2">
    <source>
        <dbReference type="ARBA" id="ARBA00022692"/>
    </source>
</evidence>
<dbReference type="InParanoid" id="A0A066W188"/>
<dbReference type="GO" id="GO:0072546">
    <property type="term" value="C:EMC complex"/>
    <property type="evidence" value="ECO:0007669"/>
    <property type="project" value="TreeGrafter"/>
</dbReference>
<keyword evidence="4 7" id="KW-1133">Transmembrane helix</keyword>
<evidence type="ECO:0000313" key="10">
    <source>
        <dbReference type="EMBL" id="KDN46303.1"/>
    </source>
</evidence>
<evidence type="ECO:0000256" key="7">
    <source>
        <dbReference type="SAM" id="Phobius"/>
    </source>
</evidence>
<feature type="domain" description="ER membrane protein complex subunit 7 beta-sandwich" evidence="9">
    <location>
        <begin position="84"/>
        <end position="205"/>
    </location>
</feature>
<accession>A0A066W188</accession>
<dbReference type="GeneID" id="25263220"/>
<dbReference type="Pfam" id="PF09430">
    <property type="entry name" value="EMC7_beta-sandw"/>
    <property type="match status" value="1"/>
</dbReference>
<comment type="caution">
    <text evidence="10">The sequence shown here is derived from an EMBL/GenBank/DDBJ whole genome shotgun (WGS) entry which is preliminary data.</text>
</comment>
<name>A0A066W188_TILAU</name>
<dbReference type="FunCoup" id="A0A066W188">
    <property type="interactions" value="58"/>
</dbReference>
<dbReference type="PANTHER" id="PTHR13605:SF4">
    <property type="entry name" value="ER MEMBRANE PROTEIN COMPLEX SUBUNIT 7"/>
    <property type="match status" value="1"/>
</dbReference>
<dbReference type="InterPro" id="IPR019008">
    <property type="entry name" value="Beta_sandwich_EMC7"/>
</dbReference>
<evidence type="ECO:0000313" key="11">
    <source>
        <dbReference type="Proteomes" id="UP000027361"/>
    </source>
</evidence>
<feature type="region of interest" description="Disordered" evidence="6">
    <location>
        <begin position="249"/>
        <end position="282"/>
    </location>
</feature>
<feature type="chain" id="PRO_5001628584" description="ER membrane protein complex subunit 7 beta-sandwich domain-containing protein" evidence="8">
    <location>
        <begin position="27"/>
        <end position="282"/>
    </location>
</feature>
<evidence type="ECO:0000256" key="3">
    <source>
        <dbReference type="ARBA" id="ARBA00022729"/>
    </source>
</evidence>
<feature type="transmembrane region" description="Helical" evidence="7">
    <location>
        <begin position="197"/>
        <end position="216"/>
    </location>
</feature>
<organism evidence="10 11">
    <name type="scientific">Tilletiaria anomala (strain ATCC 24038 / CBS 436.72 / UBC 951)</name>
    <dbReference type="NCBI Taxonomy" id="1037660"/>
    <lineage>
        <taxon>Eukaryota</taxon>
        <taxon>Fungi</taxon>
        <taxon>Dikarya</taxon>
        <taxon>Basidiomycota</taxon>
        <taxon>Ustilaginomycotina</taxon>
        <taxon>Exobasidiomycetes</taxon>
        <taxon>Georgefischeriales</taxon>
        <taxon>Tilletiariaceae</taxon>
        <taxon>Tilletiaria</taxon>
    </lineage>
</organism>
<evidence type="ECO:0000256" key="8">
    <source>
        <dbReference type="SAM" id="SignalP"/>
    </source>
</evidence>
<dbReference type="AlphaFoldDB" id="A0A066W188"/>
<dbReference type="HOGENOM" id="CLU_1099189_0_0_1"/>
<keyword evidence="2 7" id="KW-0812">Transmembrane</keyword>
<proteinExistence type="predicted"/>
<reference evidence="10 11" key="1">
    <citation type="submission" date="2014-05" db="EMBL/GenBank/DDBJ databases">
        <title>Draft genome sequence of a rare smut relative, Tilletiaria anomala UBC 951.</title>
        <authorList>
            <consortium name="DOE Joint Genome Institute"/>
            <person name="Toome M."/>
            <person name="Kuo A."/>
            <person name="Henrissat B."/>
            <person name="Lipzen A."/>
            <person name="Tritt A."/>
            <person name="Yoshinaga Y."/>
            <person name="Zane M."/>
            <person name="Barry K."/>
            <person name="Grigoriev I.V."/>
            <person name="Spatafora J.W."/>
            <person name="Aimea M.C."/>
        </authorList>
    </citation>
    <scope>NUCLEOTIDE SEQUENCE [LARGE SCALE GENOMIC DNA]</scope>
    <source>
        <strain evidence="10 11">UBC 951</strain>
    </source>
</reference>
<feature type="compositionally biased region" description="Gly residues" evidence="6">
    <location>
        <begin position="273"/>
        <end position="282"/>
    </location>
</feature>
<keyword evidence="11" id="KW-1185">Reference proteome</keyword>
<comment type="subcellular location">
    <subcellularLocation>
        <location evidence="1">Membrane</location>
        <topology evidence="1">Single-pass membrane protein</topology>
    </subcellularLocation>
</comment>
<dbReference type="OMA" id="WHAFRTY"/>